<dbReference type="AlphaFoldDB" id="A0A914CDF5"/>
<proteinExistence type="predicted"/>
<protein>
    <submittedName>
        <fullName evidence="4">YAP binding domain-containing protein</fullName>
    </submittedName>
</protein>
<feature type="domain" description="YAP binding" evidence="2">
    <location>
        <begin position="2"/>
        <end position="126"/>
    </location>
</feature>
<keyword evidence="1" id="KW-0472">Membrane</keyword>
<evidence type="ECO:0000313" key="4">
    <source>
        <dbReference type="WBParaSite" id="ACRNAN_Path_891.g3431.t1"/>
    </source>
</evidence>
<organism evidence="3 4">
    <name type="scientific">Acrobeloides nanus</name>
    <dbReference type="NCBI Taxonomy" id="290746"/>
    <lineage>
        <taxon>Eukaryota</taxon>
        <taxon>Metazoa</taxon>
        <taxon>Ecdysozoa</taxon>
        <taxon>Nematoda</taxon>
        <taxon>Chromadorea</taxon>
        <taxon>Rhabditida</taxon>
        <taxon>Tylenchina</taxon>
        <taxon>Cephalobomorpha</taxon>
        <taxon>Cephaloboidea</taxon>
        <taxon>Cephalobidae</taxon>
        <taxon>Acrobeloides</taxon>
    </lineage>
</organism>
<name>A0A914CDF5_9BILA</name>
<dbReference type="Proteomes" id="UP000887540">
    <property type="component" value="Unplaced"/>
</dbReference>
<dbReference type="InterPro" id="IPR041086">
    <property type="entry name" value="YBD"/>
</dbReference>
<dbReference type="WBParaSite" id="ACRNAN_Path_891.g3431.t1">
    <property type="protein sequence ID" value="ACRNAN_Path_891.g3431.t1"/>
    <property type="gene ID" value="ACRNAN_Path_891.g3431"/>
</dbReference>
<sequence>MNLDYLLNEEHNPVDIKTSQIFYSSNLMEVEMESTIYILGHPVYTLIMANLAVYEATIDQLKYFIYKPDMNYKTPVRSLIKQMSKLKEIGDTNLIQFVARNHARLVILREKYTREVLLVLACIYDYLPGFAGYQLFKIVP</sequence>
<dbReference type="Pfam" id="PF17725">
    <property type="entry name" value="YBD"/>
    <property type="match status" value="1"/>
</dbReference>
<evidence type="ECO:0000259" key="2">
    <source>
        <dbReference type="Pfam" id="PF17725"/>
    </source>
</evidence>
<keyword evidence="1" id="KW-1133">Transmembrane helix</keyword>
<evidence type="ECO:0000256" key="1">
    <source>
        <dbReference type="SAM" id="Phobius"/>
    </source>
</evidence>
<dbReference type="Gene3D" id="2.70.50.80">
    <property type="match status" value="1"/>
</dbReference>
<evidence type="ECO:0000313" key="3">
    <source>
        <dbReference type="Proteomes" id="UP000887540"/>
    </source>
</evidence>
<feature type="transmembrane region" description="Helical" evidence="1">
    <location>
        <begin position="35"/>
        <end position="54"/>
    </location>
</feature>
<feature type="transmembrane region" description="Helical" evidence="1">
    <location>
        <begin position="116"/>
        <end position="136"/>
    </location>
</feature>
<reference evidence="4" key="1">
    <citation type="submission" date="2022-11" db="UniProtKB">
        <authorList>
            <consortium name="WormBaseParasite"/>
        </authorList>
    </citation>
    <scope>IDENTIFICATION</scope>
</reference>
<keyword evidence="1" id="KW-0812">Transmembrane</keyword>
<accession>A0A914CDF5</accession>
<keyword evidence="3" id="KW-1185">Reference proteome</keyword>